<sequence length="829" mass="94584">MQLMEIPLKKMATGCLLASMAYTAPAWGQAKNDTSWKHEYRASATKINDLVHTKLAVSFDYDKSYMYGKAWITLEPHFYPTDSLTLDAKGMDIRKVAMVEESGNKPLKYTYDSTQLHIGLGKTYMGKERYTIWIDYVSRPNELKPTGSAAITDAKGLYFINPKGTDKKKPTQIWTQGETESNSAWFPTIDKPDQKTTEEIEMTVPSKYVTLSNGLLVNQRKNADGTRTDTWKMDLPHAPYLFFMGVGDYAIIKDSYKGKEVAYYVEKEYAPVARRIFGLTPEMIAFYSKVLGIDFPWAKYDQIVGRDYVSGAMENTTSTLHEEHAQQNARQLTDGNQWEGTIAHELFHQWFGDLVTCESWSNLTVNESFANFSETLWAEHKWGKDAGDEHNYSDMQDYIRSGESDKNLVRFYYQDREDVLDAVTYNKGGRILNMLRYYVGDSAFFQALHLYLTENKFKTGEAHQLRLAFEDITGQDLNWYWNQWYYGSGQPNVTIDYNYDDAAGKVTVHIQQTQAGHAFILPFAIDVYSGNNKERHQVWMRSKDETYTFSYTTHPDLVNVDGDKILLWTKNDKKTAANYIFQYKNAGKYVDRKEAIEYASRHQDDPSVRAFLLTAFHDRYKGLRIDAIDAINPENAEMVTAALPELATIASNDKEPTVRAKALEILAQVKDPSYMPLFDKSVKDSSYSVAGQALEGIYNLDQAKGLALAQQQRSDARGKLSETIAKILLINARPEDFPFIIETYEQLEPGQAKFESTDKFCEFLAQVKDTALFQRGVDDVLKFRNVIPDNENYAFARNMITSKLKSVGTKKRTAGDQAMADYVDKLLAQ</sequence>
<dbReference type="Pfam" id="PF17900">
    <property type="entry name" value="Peptidase_M1_N"/>
    <property type="match status" value="1"/>
</dbReference>
<feature type="domain" description="Peptidase M1 membrane alanine aminopeptidase" evidence="12">
    <location>
        <begin position="279"/>
        <end position="484"/>
    </location>
</feature>
<gene>
    <name evidence="14" type="ORF">EDB95_0003</name>
</gene>
<feature type="domain" description="Aminopeptidase N-like N-terminal" evidence="13">
    <location>
        <begin position="52"/>
        <end position="241"/>
    </location>
</feature>
<evidence type="ECO:0000256" key="2">
    <source>
        <dbReference type="ARBA" id="ARBA00001947"/>
    </source>
</evidence>
<accession>A0A4R8DMU1</accession>
<dbReference type="InterPro" id="IPR014782">
    <property type="entry name" value="Peptidase_M1_dom"/>
</dbReference>
<dbReference type="PANTHER" id="PTHR11533:SF174">
    <property type="entry name" value="PUROMYCIN-SENSITIVE AMINOPEPTIDASE-RELATED"/>
    <property type="match status" value="1"/>
</dbReference>
<dbReference type="Gene3D" id="1.10.390.10">
    <property type="entry name" value="Neutral Protease Domain 2"/>
    <property type="match status" value="1"/>
</dbReference>
<dbReference type="Gene3D" id="2.60.40.1730">
    <property type="entry name" value="tricorn interacting facor f3 domain"/>
    <property type="match status" value="1"/>
</dbReference>
<comment type="caution">
    <text evidence="14">The sequence shown here is derived from an EMBL/GenBank/DDBJ whole genome shotgun (WGS) entry which is preliminary data.</text>
</comment>
<dbReference type="InterPro" id="IPR001930">
    <property type="entry name" value="Peptidase_M1"/>
</dbReference>
<dbReference type="InterPro" id="IPR045357">
    <property type="entry name" value="Aminopeptidase_N-like_N"/>
</dbReference>
<dbReference type="GO" id="GO:0005737">
    <property type="term" value="C:cytoplasm"/>
    <property type="evidence" value="ECO:0007669"/>
    <property type="project" value="TreeGrafter"/>
</dbReference>
<dbReference type="InterPro" id="IPR016024">
    <property type="entry name" value="ARM-type_fold"/>
</dbReference>
<evidence type="ECO:0000256" key="11">
    <source>
        <dbReference type="ARBA" id="ARBA00023049"/>
    </source>
</evidence>
<dbReference type="GO" id="GO:0042277">
    <property type="term" value="F:peptide binding"/>
    <property type="evidence" value="ECO:0007669"/>
    <property type="project" value="TreeGrafter"/>
</dbReference>
<proteinExistence type="inferred from homology"/>
<dbReference type="Gene3D" id="1.25.10.10">
    <property type="entry name" value="Leucine-rich Repeat Variant"/>
    <property type="match status" value="1"/>
</dbReference>
<keyword evidence="7" id="KW-0645">Protease</keyword>
<dbReference type="PANTHER" id="PTHR11533">
    <property type="entry name" value="PROTEASE M1 ZINC METALLOPROTEASE"/>
    <property type="match status" value="1"/>
</dbReference>
<dbReference type="PRINTS" id="PR00756">
    <property type="entry name" value="ALADIPTASE"/>
</dbReference>
<evidence type="ECO:0000256" key="8">
    <source>
        <dbReference type="ARBA" id="ARBA00022723"/>
    </source>
</evidence>
<dbReference type="RefSeq" id="WP_246073411.1">
    <property type="nucleotide sequence ID" value="NZ_SODV01000001.1"/>
</dbReference>
<dbReference type="GO" id="GO:0070006">
    <property type="term" value="F:metalloaminopeptidase activity"/>
    <property type="evidence" value="ECO:0007669"/>
    <property type="project" value="TreeGrafter"/>
</dbReference>
<protein>
    <recommendedName>
        <fullName evidence="5">Aminopeptidase N</fullName>
        <ecNumber evidence="4">3.4.11.2</ecNumber>
    </recommendedName>
</protein>
<evidence type="ECO:0000259" key="13">
    <source>
        <dbReference type="Pfam" id="PF17900"/>
    </source>
</evidence>
<evidence type="ECO:0000256" key="6">
    <source>
        <dbReference type="ARBA" id="ARBA00022438"/>
    </source>
</evidence>
<dbReference type="EC" id="3.4.11.2" evidence="4"/>
<dbReference type="Pfam" id="PF01433">
    <property type="entry name" value="Peptidase_M1"/>
    <property type="match status" value="1"/>
</dbReference>
<evidence type="ECO:0000259" key="12">
    <source>
        <dbReference type="Pfam" id="PF01433"/>
    </source>
</evidence>
<dbReference type="GO" id="GO:0005615">
    <property type="term" value="C:extracellular space"/>
    <property type="evidence" value="ECO:0007669"/>
    <property type="project" value="TreeGrafter"/>
</dbReference>
<evidence type="ECO:0000256" key="9">
    <source>
        <dbReference type="ARBA" id="ARBA00022801"/>
    </source>
</evidence>
<dbReference type="GO" id="GO:0043171">
    <property type="term" value="P:peptide catabolic process"/>
    <property type="evidence" value="ECO:0007669"/>
    <property type="project" value="TreeGrafter"/>
</dbReference>
<evidence type="ECO:0000313" key="15">
    <source>
        <dbReference type="Proteomes" id="UP000294498"/>
    </source>
</evidence>
<dbReference type="GO" id="GO:0016020">
    <property type="term" value="C:membrane"/>
    <property type="evidence" value="ECO:0007669"/>
    <property type="project" value="TreeGrafter"/>
</dbReference>
<evidence type="ECO:0000256" key="1">
    <source>
        <dbReference type="ARBA" id="ARBA00000098"/>
    </source>
</evidence>
<keyword evidence="8" id="KW-0479">Metal-binding</keyword>
<comment type="cofactor">
    <cofactor evidence="2">
        <name>Zn(2+)</name>
        <dbReference type="ChEBI" id="CHEBI:29105"/>
    </cofactor>
</comment>
<name>A0A4R8DMU1_9BACT</name>
<comment type="similarity">
    <text evidence="3">Belongs to the peptidase M1 family.</text>
</comment>
<evidence type="ECO:0000256" key="7">
    <source>
        <dbReference type="ARBA" id="ARBA00022670"/>
    </source>
</evidence>
<dbReference type="Proteomes" id="UP000294498">
    <property type="component" value="Unassembled WGS sequence"/>
</dbReference>
<dbReference type="InterPro" id="IPR027268">
    <property type="entry name" value="Peptidase_M4/M1_CTD_sf"/>
</dbReference>
<dbReference type="SUPFAM" id="SSF48371">
    <property type="entry name" value="ARM repeat"/>
    <property type="match status" value="1"/>
</dbReference>
<keyword evidence="10" id="KW-0862">Zinc</keyword>
<reference evidence="14 15" key="1">
    <citation type="submission" date="2019-03" db="EMBL/GenBank/DDBJ databases">
        <title>Genomic Encyclopedia of Type Strains, Phase IV (KMG-IV): sequencing the most valuable type-strain genomes for metagenomic binning, comparative biology and taxonomic classification.</title>
        <authorList>
            <person name="Goeker M."/>
        </authorList>
    </citation>
    <scope>NUCLEOTIDE SEQUENCE [LARGE SCALE GENOMIC DNA]</scope>
    <source>
        <strain evidence="14 15">DSM 100059</strain>
    </source>
</reference>
<organism evidence="14 15">
    <name type="scientific">Dinghuibacter silviterrae</name>
    <dbReference type="NCBI Taxonomy" id="1539049"/>
    <lineage>
        <taxon>Bacteria</taxon>
        <taxon>Pseudomonadati</taxon>
        <taxon>Bacteroidota</taxon>
        <taxon>Chitinophagia</taxon>
        <taxon>Chitinophagales</taxon>
        <taxon>Chitinophagaceae</taxon>
        <taxon>Dinghuibacter</taxon>
    </lineage>
</organism>
<dbReference type="GO" id="GO:0016285">
    <property type="term" value="F:alanyl aminopeptidase activity"/>
    <property type="evidence" value="ECO:0007669"/>
    <property type="project" value="UniProtKB-EC"/>
</dbReference>
<evidence type="ECO:0000256" key="10">
    <source>
        <dbReference type="ARBA" id="ARBA00022833"/>
    </source>
</evidence>
<dbReference type="AlphaFoldDB" id="A0A4R8DMU1"/>
<keyword evidence="15" id="KW-1185">Reference proteome</keyword>
<dbReference type="SUPFAM" id="SSF55486">
    <property type="entry name" value="Metalloproteases ('zincins'), catalytic domain"/>
    <property type="match status" value="1"/>
</dbReference>
<evidence type="ECO:0000256" key="4">
    <source>
        <dbReference type="ARBA" id="ARBA00012564"/>
    </source>
</evidence>
<dbReference type="CDD" id="cd09603">
    <property type="entry name" value="M1_APN_like"/>
    <property type="match status" value="1"/>
</dbReference>
<dbReference type="InterPro" id="IPR050344">
    <property type="entry name" value="Peptidase_M1_aminopeptidases"/>
</dbReference>
<evidence type="ECO:0000256" key="5">
    <source>
        <dbReference type="ARBA" id="ARBA00015611"/>
    </source>
</evidence>
<dbReference type="EMBL" id="SODV01000001">
    <property type="protein sequence ID" value="TDW98997.1"/>
    <property type="molecule type" value="Genomic_DNA"/>
</dbReference>
<dbReference type="GO" id="GO:0008270">
    <property type="term" value="F:zinc ion binding"/>
    <property type="evidence" value="ECO:0007669"/>
    <property type="project" value="InterPro"/>
</dbReference>
<evidence type="ECO:0000256" key="3">
    <source>
        <dbReference type="ARBA" id="ARBA00010136"/>
    </source>
</evidence>
<keyword evidence="9" id="KW-0378">Hydrolase</keyword>
<keyword evidence="11" id="KW-0482">Metalloprotease</keyword>
<dbReference type="SUPFAM" id="SSF63737">
    <property type="entry name" value="Leukotriene A4 hydrolase N-terminal domain"/>
    <property type="match status" value="1"/>
</dbReference>
<dbReference type="InterPro" id="IPR011989">
    <property type="entry name" value="ARM-like"/>
</dbReference>
<keyword evidence="6 14" id="KW-0031">Aminopeptidase</keyword>
<dbReference type="InterPro" id="IPR042097">
    <property type="entry name" value="Aminopeptidase_N-like_N_sf"/>
</dbReference>
<evidence type="ECO:0000313" key="14">
    <source>
        <dbReference type="EMBL" id="TDW98997.1"/>
    </source>
</evidence>
<comment type="catalytic activity">
    <reaction evidence="1">
        <text>Release of an N-terminal amino acid, Xaa-|-Yaa- from a peptide, amide or arylamide. Xaa is preferably Ala, but may be most amino acids including Pro (slow action). When a terminal hydrophobic residue is followed by a prolyl residue, the two may be released as an intact Xaa-Pro dipeptide.</text>
        <dbReference type="EC" id="3.4.11.2"/>
    </reaction>
</comment>
<dbReference type="GO" id="GO:0006508">
    <property type="term" value="P:proteolysis"/>
    <property type="evidence" value="ECO:0007669"/>
    <property type="project" value="UniProtKB-KW"/>
</dbReference>